<dbReference type="InterPro" id="IPR022789">
    <property type="entry name" value="ParD"/>
</dbReference>
<name>A0A7H1J236_9GAMM</name>
<accession>A0A7H1J236</accession>
<organism evidence="2 3">
    <name type="scientific">Marinomonas arctica</name>
    <dbReference type="NCBI Taxonomy" id="383750"/>
    <lineage>
        <taxon>Bacteria</taxon>
        <taxon>Pseudomonadati</taxon>
        <taxon>Pseudomonadota</taxon>
        <taxon>Gammaproteobacteria</taxon>
        <taxon>Oceanospirillales</taxon>
        <taxon>Oceanospirillaceae</taxon>
        <taxon>Marinomonas</taxon>
    </lineage>
</organism>
<sequence length="61" mass="7159">MDKDTKTSPDKNDQKNTDYETKLQTLRSLIQEGIDSGEVEYSYDEFMEEMDDELGERVLSF</sequence>
<evidence type="ECO:0000256" key="1">
    <source>
        <dbReference type="SAM" id="MobiDB-lite"/>
    </source>
</evidence>
<dbReference type="OrthoDB" id="9815501at2"/>
<proteinExistence type="predicted"/>
<protein>
    <submittedName>
        <fullName evidence="2">Type II toxin-antitoxin system ParD family antitoxin</fullName>
    </submittedName>
</protein>
<dbReference type="AlphaFoldDB" id="A0A7H1J236"/>
<dbReference type="KEGG" id="mard:IBG28_12565"/>
<gene>
    <name evidence="2" type="ORF">IBG28_12565</name>
</gene>
<dbReference type="EMBL" id="CP061081">
    <property type="protein sequence ID" value="QNT04552.1"/>
    <property type="molecule type" value="Genomic_DNA"/>
</dbReference>
<feature type="region of interest" description="Disordered" evidence="1">
    <location>
        <begin position="1"/>
        <end position="20"/>
    </location>
</feature>
<evidence type="ECO:0000313" key="2">
    <source>
        <dbReference type="EMBL" id="QNT04552.1"/>
    </source>
</evidence>
<evidence type="ECO:0000313" key="3">
    <source>
        <dbReference type="Proteomes" id="UP000516370"/>
    </source>
</evidence>
<dbReference type="Proteomes" id="UP000516370">
    <property type="component" value="Chromosome"/>
</dbReference>
<dbReference type="RefSeq" id="WP_111608769.1">
    <property type="nucleotide sequence ID" value="NZ_BMLJ01000020.1"/>
</dbReference>
<reference evidence="2 3" key="1">
    <citation type="submission" date="2020-09" db="EMBL/GenBank/DDBJ databases">
        <title>Complete genome sequence of an Arctic sea ice bacterium Marinomonas arctica BSI20414.</title>
        <authorList>
            <person name="Liao L."/>
            <person name="Chen B."/>
        </authorList>
    </citation>
    <scope>NUCLEOTIDE SEQUENCE [LARGE SCALE GENOMIC DNA]</scope>
    <source>
        <strain evidence="2 3">BSI20414</strain>
    </source>
</reference>
<dbReference type="Pfam" id="PF03693">
    <property type="entry name" value="ParD_antitoxin"/>
    <property type="match status" value="1"/>
</dbReference>
<keyword evidence="3" id="KW-1185">Reference proteome</keyword>